<dbReference type="InterPro" id="IPR008271">
    <property type="entry name" value="Ser/Thr_kinase_AS"/>
</dbReference>
<accession>A0A9W7ED38</accession>
<keyword evidence="13" id="KW-1185">Reference proteome</keyword>
<dbReference type="SUPFAM" id="SSF56112">
    <property type="entry name" value="Protein kinase-like (PK-like)"/>
    <property type="match status" value="1"/>
</dbReference>
<dbReference type="PROSITE" id="PS00108">
    <property type="entry name" value="PROTEIN_KINASE_ST"/>
    <property type="match status" value="1"/>
</dbReference>
<evidence type="ECO:0000256" key="1">
    <source>
        <dbReference type="ARBA" id="ARBA00022679"/>
    </source>
</evidence>
<dbReference type="PROSITE" id="PS50011">
    <property type="entry name" value="PROTEIN_KINASE_DOM"/>
    <property type="match status" value="1"/>
</dbReference>
<name>A0A9W7ED38_9STRA</name>
<evidence type="ECO:0000256" key="4">
    <source>
        <dbReference type="ARBA" id="ARBA00022840"/>
    </source>
</evidence>
<dbReference type="Pfam" id="PF00069">
    <property type="entry name" value="Pkinase"/>
    <property type="match status" value="1"/>
</dbReference>
<dbReference type="AlphaFoldDB" id="A0A9W7ED38"/>
<comment type="similarity">
    <text evidence="5">Belongs to the protein kinase superfamily. STE Ser/Thr protein kinase family. MAP kinase kinase subfamily.</text>
</comment>
<dbReference type="GO" id="GO:0005524">
    <property type="term" value="F:ATP binding"/>
    <property type="evidence" value="ECO:0007669"/>
    <property type="project" value="UniProtKB-KW"/>
</dbReference>
<comment type="catalytic activity">
    <reaction evidence="8">
        <text>L-threonyl-[protein] + ATP = O-phospho-L-threonyl-[protein] + ADP + H(+)</text>
        <dbReference type="Rhea" id="RHEA:46608"/>
        <dbReference type="Rhea" id="RHEA-COMP:11060"/>
        <dbReference type="Rhea" id="RHEA-COMP:11605"/>
        <dbReference type="ChEBI" id="CHEBI:15378"/>
        <dbReference type="ChEBI" id="CHEBI:30013"/>
        <dbReference type="ChEBI" id="CHEBI:30616"/>
        <dbReference type="ChEBI" id="CHEBI:61977"/>
        <dbReference type="ChEBI" id="CHEBI:456216"/>
        <dbReference type="EC" id="2.7.12.2"/>
    </reaction>
</comment>
<evidence type="ECO:0000256" key="9">
    <source>
        <dbReference type="ARBA" id="ARBA00051693"/>
    </source>
</evidence>
<dbReference type="PANTHER" id="PTHR48013:SF9">
    <property type="entry name" value="DUAL SPECIFICITY MITOGEN-ACTIVATED PROTEIN KINASE KINASE 5"/>
    <property type="match status" value="1"/>
</dbReference>
<comment type="caution">
    <text evidence="12">The sequence shown here is derived from an EMBL/GenBank/DDBJ whole genome shotgun (WGS) entry which is preliminary data.</text>
</comment>
<protein>
    <recommendedName>
        <fullName evidence="6">mitogen-activated protein kinase kinase</fullName>
        <ecNumber evidence="6">2.7.12.2</ecNumber>
    </recommendedName>
</protein>
<feature type="compositionally biased region" description="Polar residues" evidence="10">
    <location>
        <begin position="29"/>
        <end position="38"/>
    </location>
</feature>
<sequence length="454" mass="49780">MAYRKKKPSISLSFLPSSSSLGPPSSSSDATPYTSNLPPSRYEDNSDRGGADTGRSSLSSRDDDDSVSNLPSPLNESVSSTTYRSPALGLSIGSDYVRIHSQPSSSGSKKSADGMESTLQIKSSKPWSTHLKHLKPLGRGQCSTVYKSILLPSPVENNPPLPPESARKYYATKSVQSYNDEKTHQILKEIGVLSRLSCPCLVSFEGAYFKDRTLSLVLEFMSAGSLESYIGSTIPLNVIAGISYQILYGLSYLHWYKLTHRDIKPGNVLLSSNGCVKIGDFGIASGRGLKDASGDSLNSTVIGTGMYMSGERLRGKKYKSTCDIWSFGITVLEMAFGRHPFHGMGTVEIVMTIDEWDGRVSSLMGRMEEPGLEELVGLSLAKEDKRRLPAELLLESPWLKERISTLEEATGIVRRYLMTKTLVEDEEEKDCDESMTESLASLAGMSLEDKSWRK</sequence>
<organism evidence="12 13">
    <name type="scientific">Triparma laevis f. longispina</name>
    <dbReference type="NCBI Taxonomy" id="1714387"/>
    <lineage>
        <taxon>Eukaryota</taxon>
        <taxon>Sar</taxon>
        <taxon>Stramenopiles</taxon>
        <taxon>Ochrophyta</taxon>
        <taxon>Bolidophyceae</taxon>
        <taxon>Parmales</taxon>
        <taxon>Triparmaceae</taxon>
        <taxon>Triparma</taxon>
    </lineage>
</organism>
<feature type="region of interest" description="Disordered" evidence="10">
    <location>
        <begin position="427"/>
        <end position="454"/>
    </location>
</feature>
<gene>
    <name evidence="12" type="ORF">TrLO_g5730</name>
</gene>
<evidence type="ECO:0000256" key="10">
    <source>
        <dbReference type="SAM" id="MobiDB-lite"/>
    </source>
</evidence>
<evidence type="ECO:0000259" key="11">
    <source>
        <dbReference type="PROSITE" id="PS50011"/>
    </source>
</evidence>
<keyword evidence="3" id="KW-0418">Kinase</keyword>
<keyword evidence="1" id="KW-0808">Transferase</keyword>
<keyword evidence="2" id="KW-0547">Nucleotide-binding</keyword>
<dbReference type="InterPro" id="IPR000719">
    <property type="entry name" value="Prot_kinase_dom"/>
</dbReference>
<dbReference type="EMBL" id="BRXW01000678">
    <property type="protein sequence ID" value="GMH73625.1"/>
    <property type="molecule type" value="Genomic_DNA"/>
</dbReference>
<proteinExistence type="inferred from homology"/>
<comment type="catalytic activity">
    <reaction evidence="7">
        <text>L-seryl-[protein] + ATP = O-phospho-L-seryl-[protein] + ADP + H(+)</text>
        <dbReference type="Rhea" id="RHEA:17989"/>
        <dbReference type="Rhea" id="RHEA-COMP:9863"/>
        <dbReference type="Rhea" id="RHEA-COMP:11604"/>
        <dbReference type="ChEBI" id="CHEBI:15378"/>
        <dbReference type="ChEBI" id="CHEBI:29999"/>
        <dbReference type="ChEBI" id="CHEBI:30616"/>
        <dbReference type="ChEBI" id="CHEBI:83421"/>
        <dbReference type="ChEBI" id="CHEBI:456216"/>
        <dbReference type="EC" id="2.7.12.2"/>
    </reaction>
</comment>
<dbReference type="SMART" id="SM00220">
    <property type="entry name" value="S_TKc"/>
    <property type="match status" value="1"/>
</dbReference>
<evidence type="ECO:0000256" key="2">
    <source>
        <dbReference type="ARBA" id="ARBA00022741"/>
    </source>
</evidence>
<evidence type="ECO:0000313" key="12">
    <source>
        <dbReference type="EMBL" id="GMH73625.1"/>
    </source>
</evidence>
<evidence type="ECO:0000256" key="5">
    <source>
        <dbReference type="ARBA" id="ARBA00038035"/>
    </source>
</evidence>
<feature type="domain" description="Protein kinase" evidence="11">
    <location>
        <begin position="131"/>
        <end position="399"/>
    </location>
</feature>
<feature type="compositionally biased region" description="Low complexity" evidence="10">
    <location>
        <begin position="9"/>
        <end position="28"/>
    </location>
</feature>
<comment type="catalytic activity">
    <reaction evidence="9">
        <text>L-tyrosyl-[protein] + ATP = O-phospho-L-tyrosyl-[protein] + ADP + H(+)</text>
        <dbReference type="Rhea" id="RHEA:10596"/>
        <dbReference type="Rhea" id="RHEA-COMP:10136"/>
        <dbReference type="Rhea" id="RHEA-COMP:20101"/>
        <dbReference type="ChEBI" id="CHEBI:15378"/>
        <dbReference type="ChEBI" id="CHEBI:30616"/>
        <dbReference type="ChEBI" id="CHEBI:46858"/>
        <dbReference type="ChEBI" id="CHEBI:61978"/>
        <dbReference type="ChEBI" id="CHEBI:456216"/>
        <dbReference type="EC" id="2.7.12.2"/>
    </reaction>
</comment>
<evidence type="ECO:0000256" key="8">
    <source>
        <dbReference type="ARBA" id="ARBA00049299"/>
    </source>
</evidence>
<evidence type="ECO:0000256" key="7">
    <source>
        <dbReference type="ARBA" id="ARBA00049014"/>
    </source>
</evidence>
<feature type="compositionally biased region" description="Polar residues" evidence="10">
    <location>
        <begin position="69"/>
        <end position="83"/>
    </location>
</feature>
<evidence type="ECO:0000256" key="6">
    <source>
        <dbReference type="ARBA" id="ARBA00038999"/>
    </source>
</evidence>
<dbReference type="Proteomes" id="UP001165122">
    <property type="component" value="Unassembled WGS sequence"/>
</dbReference>
<dbReference type="GO" id="GO:0004708">
    <property type="term" value="F:MAP kinase kinase activity"/>
    <property type="evidence" value="ECO:0007669"/>
    <property type="project" value="UniProtKB-EC"/>
</dbReference>
<dbReference type="InterPro" id="IPR011009">
    <property type="entry name" value="Kinase-like_dom_sf"/>
</dbReference>
<reference evidence="13" key="1">
    <citation type="journal article" date="2023" name="Commun. Biol.">
        <title>Genome analysis of Parmales, the sister group of diatoms, reveals the evolutionary specialization of diatoms from phago-mixotrophs to photoautotrophs.</title>
        <authorList>
            <person name="Ban H."/>
            <person name="Sato S."/>
            <person name="Yoshikawa S."/>
            <person name="Yamada K."/>
            <person name="Nakamura Y."/>
            <person name="Ichinomiya M."/>
            <person name="Sato N."/>
            <person name="Blanc-Mathieu R."/>
            <person name="Endo H."/>
            <person name="Kuwata A."/>
            <person name="Ogata H."/>
        </authorList>
    </citation>
    <scope>NUCLEOTIDE SEQUENCE [LARGE SCALE GENOMIC DNA]</scope>
    <source>
        <strain evidence="13">NIES 3700</strain>
    </source>
</reference>
<feature type="region of interest" description="Disordered" evidence="10">
    <location>
        <begin position="1"/>
        <end position="83"/>
    </location>
</feature>
<evidence type="ECO:0000256" key="3">
    <source>
        <dbReference type="ARBA" id="ARBA00022777"/>
    </source>
</evidence>
<keyword evidence="4" id="KW-0067">ATP-binding</keyword>
<dbReference type="OrthoDB" id="10252354at2759"/>
<evidence type="ECO:0000313" key="13">
    <source>
        <dbReference type="Proteomes" id="UP001165122"/>
    </source>
</evidence>
<feature type="compositionally biased region" description="Basic and acidic residues" evidence="10">
    <location>
        <begin position="41"/>
        <end position="50"/>
    </location>
</feature>
<dbReference type="Gene3D" id="1.10.510.10">
    <property type="entry name" value="Transferase(Phosphotransferase) domain 1"/>
    <property type="match status" value="1"/>
</dbReference>
<dbReference type="EC" id="2.7.12.2" evidence="6"/>
<dbReference type="PANTHER" id="PTHR48013">
    <property type="entry name" value="DUAL SPECIFICITY MITOGEN-ACTIVATED PROTEIN KINASE KINASE 5-RELATED"/>
    <property type="match status" value="1"/>
</dbReference>
<feature type="region of interest" description="Disordered" evidence="10">
    <location>
        <begin position="99"/>
        <end position="121"/>
    </location>
</feature>